<keyword evidence="1" id="KW-0472">Membrane</keyword>
<dbReference type="EMBL" id="HBUE01307229">
    <property type="protein sequence ID" value="CAG6581613.1"/>
    <property type="molecule type" value="Transcribed_RNA"/>
</dbReference>
<organism evidence="2">
    <name type="scientific">Culex pipiens</name>
    <name type="common">House mosquito</name>
    <dbReference type="NCBI Taxonomy" id="7175"/>
    <lineage>
        <taxon>Eukaryota</taxon>
        <taxon>Metazoa</taxon>
        <taxon>Ecdysozoa</taxon>
        <taxon>Arthropoda</taxon>
        <taxon>Hexapoda</taxon>
        <taxon>Insecta</taxon>
        <taxon>Pterygota</taxon>
        <taxon>Neoptera</taxon>
        <taxon>Endopterygota</taxon>
        <taxon>Diptera</taxon>
        <taxon>Nematocera</taxon>
        <taxon>Culicoidea</taxon>
        <taxon>Culicidae</taxon>
        <taxon>Culicinae</taxon>
        <taxon>Culicini</taxon>
        <taxon>Culex</taxon>
        <taxon>Culex</taxon>
    </lineage>
</organism>
<dbReference type="EMBL" id="HBUE01201067">
    <property type="protein sequence ID" value="CAG6529816.1"/>
    <property type="molecule type" value="Transcribed_RNA"/>
</dbReference>
<dbReference type="EMBL" id="HBUE01307228">
    <property type="protein sequence ID" value="CAG6581612.1"/>
    <property type="molecule type" value="Transcribed_RNA"/>
</dbReference>
<dbReference type="EMBL" id="HBUE01050218">
    <property type="protein sequence ID" value="CAG6464079.1"/>
    <property type="molecule type" value="Transcribed_RNA"/>
</dbReference>
<dbReference type="AlphaFoldDB" id="A0A8D8K557"/>
<accession>A0A8D8K557</accession>
<dbReference type="EMBL" id="HBUE01050217">
    <property type="protein sequence ID" value="CAG6464078.1"/>
    <property type="molecule type" value="Transcribed_RNA"/>
</dbReference>
<feature type="transmembrane region" description="Helical" evidence="1">
    <location>
        <begin position="12"/>
        <end position="33"/>
    </location>
</feature>
<protein>
    <submittedName>
        <fullName evidence="2">(northern house mosquito) hypothetical protein</fullName>
    </submittedName>
</protein>
<proteinExistence type="predicted"/>
<name>A0A8D8K557_CULPI</name>
<sequence>MYSIFTLLNDGLTFSFTTVIFPFFTLLCITYYLKFRTLSCAQLLYFDYCFWVASLRYIGYSFYFFSSILNWIYKLPVQYFHKYTAHNRWLSKKWRTKFDEDS</sequence>
<dbReference type="EMBL" id="HBUE01201068">
    <property type="protein sequence ID" value="CAG6529817.1"/>
    <property type="molecule type" value="Transcribed_RNA"/>
</dbReference>
<keyword evidence="1" id="KW-1133">Transmembrane helix</keyword>
<keyword evidence="1" id="KW-0812">Transmembrane</keyword>
<feature type="transmembrane region" description="Helical" evidence="1">
    <location>
        <begin position="45"/>
        <end position="73"/>
    </location>
</feature>
<reference evidence="2" key="1">
    <citation type="submission" date="2021-05" db="EMBL/GenBank/DDBJ databases">
        <authorList>
            <person name="Alioto T."/>
            <person name="Alioto T."/>
            <person name="Gomez Garrido J."/>
        </authorList>
    </citation>
    <scope>NUCLEOTIDE SEQUENCE</scope>
</reference>
<evidence type="ECO:0000313" key="2">
    <source>
        <dbReference type="EMBL" id="CAG6581612.1"/>
    </source>
</evidence>
<evidence type="ECO:0000256" key="1">
    <source>
        <dbReference type="SAM" id="Phobius"/>
    </source>
</evidence>